<dbReference type="AlphaFoldDB" id="A0A3G2SY28"/>
<feature type="compositionally biased region" description="Low complexity" evidence="1">
    <location>
        <begin position="185"/>
        <end position="200"/>
    </location>
</feature>
<accession>A0A3G2SY28</accession>
<organism evidence="3 4">
    <name type="scientific">Acinetobacter wuhouensis</name>
    <dbReference type="NCBI Taxonomy" id="1879050"/>
    <lineage>
        <taxon>Bacteria</taxon>
        <taxon>Pseudomonadati</taxon>
        <taxon>Pseudomonadota</taxon>
        <taxon>Gammaproteobacteria</taxon>
        <taxon>Moraxellales</taxon>
        <taxon>Moraxellaceae</taxon>
        <taxon>Acinetobacter</taxon>
    </lineage>
</organism>
<reference evidence="3 4" key="1">
    <citation type="submission" date="2018-10" db="EMBL/GenBank/DDBJ databases">
        <title>The complete genome of Acinetobacter wuhouensis strain WCHAW010062.</title>
        <authorList>
            <person name="Hu Y."/>
            <person name="Long H."/>
            <person name="Feng Y."/>
            <person name="Zong Z."/>
        </authorList>
    </citation>
    <scope>NUCLEOTIDE SEQUENCE [LARGE SCALE GENOMIC DNA]</scope>
    <source>
        <strain evidence="3 4">WCHAW010062</strain>
    </source>
</reference>
<name>A0A3G2SY28_9GAMM</name>
<dbReference type="Proteomes" id="UP000279962">
    <property type="component" value="Chromosome"/>
</dbReference>
<sequence>MRILRLVLNKNFISCFLVLGASLVTSFTYADDEIKLKKSCIKDYPVVAGETSPELLSIYAQVCDKKNKDNKDMLLVSAAEKFQQLGKNDKALQLVNFLEGQNIQSTTLTDVKFLAGISLAKEALNKMINTEVRYLSEEKTYPVAKSFVDAVKSAAPAAVLVEKQESQASSVTKTTKPAKVKPAKTLRPTTPTRAVTTVAPSVKPPKAQPATSAPKNPFGDLK</sequence>
<keyword evidence="2" id="KW-0732">Signal</keyword>
<protein>
    <submittedName>
        <fullName evidence="3">Uncharacterized protein</fullName>
    </submittedName>
</protein>
<gene>
    <name evidence="3" type="ORF">CDG68_03135</name>
</gene>
<evidence type="ECO:0000313" key="3">
    <source>
        <dbReference type="EMBL" id="AYO52738.1"/>
    </source>
</evidence>
<feature type="chain" id="PRO_5017985961" evidence="2">
    <location>
        <begin position="31"/>
        <end position="222"/>
    </location>
</feature>
<evidence type="ECO:0000256" key="1">
    <source>
        <dbReference type="SAM" id="MobiDB-lite"/>
    </source>
</evidence>
<feature type="region of interest" description="Disordered" evidence="1">
    <location>
        <begin position="164"/>
        <end position="222"/>
    </location>
</feature>
<dbReference type="EMBL" id="CP033133">
    <property type="protein sequence ID" value="AYO52738.1"/>
    <property type="molecule type" value="Genomic_DNA"/>
</dbReference>
<feature type="signal peptide" evidence="2">
    <location>
        <begin position="1"/>
        <end position="30"/>
    </location>
</feature>
<proteinExistence type="predicted"/>
<evidence type="ECO:0000313" key="4">
    <source>
        <dbReference type="Proteomes" id="UP000279962"/>
    </source>
</evidence>
<evidence type="ECO:0000256" key="2">
    <source>
        <dbReference type="SAM" id="SignalP"/>
    </source>
</evidence>